<feature type="domain" description="NmrA-like" evidence="3">
    <location>
        <begin position="3"/>
        <end position="326"/>
    </location>
</feature>
<dbReference type="Gene3D" id="3.90.25.10">
    <property type="entry name" value="UDP-galactose 4-epimerase, domain 1"/>
    <property type="match status" value="1"/>
</dbReference>
<organism evidence="4 5">
    <name type="scientific">Xanthoceras sorbifolium</name>
    <dbReference type="NCBI Taxonomy" id="99658"/>
    <lineage>
        <taxon>Eukaryota</taxon>
        <taxon>Viridiplantae</taxon>
        <taxon>Streptophyta</taxon>
        <taxon>Embryophyta</taxon>
        <taxon>Tracheophyta</taxon>
        <taxon>Spermatophyta</taxon>
        <taxon>Magnoliopsida</taxon>
        <taxon>eudicotyledons</taxon>
        <taxon>Gunneridae</taxon>
        <taxon>Pentapetalae</taxon>
        <taxon>rosids</taxon>
        <taxon>malvids</taxon>
        <taxon>Sapindales</taxon>
        <taxon>Sapindaceae</taxon>
        <taxon>Xanthoceroideae</taxon>
        <taxon>Xanthoceras</taxon>
    </lineage>
</organism>
<keyword evidence="1" id="KW-0521">NADP</keyword>
<accession>A0ABQ8IEL8</accession>
<dbReference type="SUPFAM" id="SSF51735">
    <property type="entry name" value="NAD(P)-binding Rossmann-fold domains"/>
    <property type="match status" value="1"/>
</dbReference>
<evidence type="ECO:0000259" key="3">
    <source>
        <dbReference type="Pfam" id="PF05368"/>
    </source>
</evidence>
<evidence type="ECO:0000256" key="2">
    <source>
        <dbReference type="ARBA" id="ARBA00023002"/>
    </source>
</evidence>
<keyword evidence="5" id="KW-1185">Reference proteome</keyword>
<dbReference type="Pfam" id="PF05368">
    <property type="entry name" value="NmrA"/>
    <property type="match status" value="1"/>
</dbReference>
<dbReference type="CDD" id="cd05259">
    <property type="entry name" value="PCBER_SDR_a"/>
    <property type="match status" value="1"/>
</dbReference>
<dbReference type="InterPro" id="IPR050608">
    <property type="entry name" value="NmrA-type/Isoflavone_red_sf"/>
</dbReference>
<dbReference type="PANTHER" id="PTHR43349">
    <property type="entry name" value="PINORESINOL REDUCTASE-RELATED"/>
    <property type="match status" value="1"/>
</dbReference>
<sequence length="330" mass="37428">MEKKSRVLIIGAAGRLGFHLAKLSIEYSHPTFALIRDSSSFSDPNRQQKIQSLSTAGATLLKGSLEDEKSLIEALKQVDVVICAIPSKQVLDQKLLIRAIKQAGCIKRFIPSEFGADPNKTQISDLDHNFYSRRSEIRRLIETEGIPYTYICCNLFMTYLLPSLVQPGLKTPPRDKVTIFGDGNKKGMEIRKVCYGFAMIMCRFFCAGVFVKDKDVAAFTISALEDPRTLNKVLYLRPPGNVYSMNELVDAWESKIGKNLEKVYVSEEELLKKIKETPYPDNMEMIFIYSVFIKGDHTYFDVESSGELEGTRLYPHLKYTTISQYLDTLL</sequence>
<proteinExistence type="predicted"/>
<evidence type="ECO:0000313" key="5">
    <source>
        <dbReference type="Proteomes" id="UP000827721"/>
    </source>
</evidence>
<protein>
    <recommendedName>
        <fullName evidence="3">NmrA-like domain-containing protein</fullName>
    </recommendedName>
</protein>
<dbReference type="Gene3D" id="3.40.50.720">
    <property type="entry name" value="NAD(P)-binding Rossmann-like Domain"/>
    <property type="match status" value="1"/>
</dbReference>
<dbReference type="InterPro" id="IPR036291">
    <property type="entry name" value="NAD(P)-bd_dom_sf"/>
</dbReference>
<dbReference type="EMBL" id="JAFEMO010000002">
    <property type="protein sequence ID" value="KAH7575070.1"/>
    <property type="molecule type" value="Genomic_DNA"/>
</dbReference>
<gene>
    <name evidence="4" type="ORF">JRO89_XS02G0043000</name>
</gene>
<comment type="caution">
    <text evidence="4">The sequence shown here is derived from an EMBL/GenBank/DDBJ whole genome shotgun (WGS) entry which is preliminary data.</text>
</comment>
<dbReference type="InterPro" id="IPR008030">
    <property type="entry name" value="NmrA-like"/>
</dbReference>
<dbReference type="Proteomes" id="UP000827721">
    <property type="component" value="Unassembled WGS sequence"/>
</dbReference>
<evidence type="ECO:0000256" key="1">
    <source>
        <dbReference type="ARBA" id="ARBA00022857"/>
    </source>
</evidence>
<keyword evidence="2" id="KW-0560">Oxidoreductase</keyword>
<reference evidence="4 5" key="1">
    <citation type="submission" date="2021-02" db="EMBL/GenBank/DDBJ databases">
        <title>Plant Genome Project.</title>
        <authorList>
            <person name="Zhang R.-G."/>
        </authorList>
    </citation>
    <scope>NUCLEOTIDE SEQUENCE [LARGE SCALE GENOMIC DNA]</scope>
    <source>
        <tissue evidence="4">Leaves</tissue>
    </source>
</reference>
<name>A0ABQ8IEL8_9ROSI</name>
<dbReference type="PANTHER" id="PTHR43349:SF34">
    <property type="entry name" value="PINORESINOL-LARICIRESINOL REDUCTASE 3-RELATED"/>
    <property type="match status" value="1"/>
</dbReference>
<evidence type="ECO:0000313" key="4">
    <source>
        <dbReference type="EMBL" id="KAH7575070.1"/>
    </source>
</evidence>
<dbReference type="InterPro" id="IPR045312">
    <property type="entry name" value="PCBER-like"/>
</dbReference>